<comment type="caution">
    <text evidence="1">The sequence shown here is derived from an EMBL/GenBank/DDBJ whole genome shotgun (WGS) entry which is preliminary data.</text>
</comment>
<protein>
    <submittedName>
        <fullName evidence="1">11058_t:CDS:1</fullName>
    </submittedName>
</protein>
<reference evidence="1" key="1">
    <citation type="submission" date="2021-06" db="EMBL/GenBank/DDBJ databases">
        <authorList>
            <person name="Kallberg Y."/>
            <person name="Tangrot J."/>
            <person name="Rosling A."/>
        </authorList>
    </citation>
    <scope>NUCLEOTIDE SEQUENCE</scope>
    <source>
        <strain evidence="1">MA461A</strain>
    </source>
</reference>
<keyword evidence="2" id="KW-1185">Reference proteome</keyword>
<gene>
    <name evidence="1" type="ORF">RPERSI_LOCUS36383</name>
</gene>
<dbReference type="Proteomes" id="UP000789920">
    <property type="component" value="Unassembled WGS sequence"/>
</dbReference>
<feature type="non-terminal residue" evidence="1">
    <location>
        <position position="63"/>
    </location>
</feature>
<accession>A0ACA9SZ53</accession>
<name>A0ACA9SZ53_9GLOM</name>
<evidence type="ECO:0000313" key="1">
    <source>
        <dbReference type="EMBL" id="CAG8851050.1"/>
    </source>
</evidence>
<organism evidence="1 2">
    <name type="scientific">Racocetra persica</name>
    <dbReference type="NCBI Taxonomy" id="160502"/>
    <lineage>
        <taxon>Eukaryota</taxon>
        <taxon>Fungi</taxon>
        <taxon>Fungi incertae sedis</taxon>
        <taxon>Mucoromycota</taxon>
        <taxon>Glomeromycotina</taxon>
        <taxon>Glomeromycetes</taxon>
        <taxon>Diversisporales</taxon>
        <taxon>Gigasporaceae</taxon>
        <taxon>Racocetra</taxon>
    </lineage>
</organism>
<proteinExistence type="predicted"/>
<sequence length="63" mass="7091">ELVEEVTTDQDTTENVESNVILIANPRKVVTRGRPKSASHDKNVVTTTQEKGSKKRRQYTCGF</sequence>
<dbReference type="EMBL" id="CAJVQC010173971">
    <property type="protein sequence ID" value="CAG8851050.1"/>
    <property type="molecule type" value="Genomic_DNA"/>
</dbReference>
<evidence type="ECO:0000313" key="2">
    <source>
        <dbReference type="Proteomes" id="UP000789920"/>
    </source>
</evidence>
<feature type="non-terminal residue" evidence="1">
    <location>
        <position position="1"/>
    </location>
</feature>